<keyword evidence="10" id="KW-1185">Reference proteome</keyword>
<evidence type="ECO:0000256" key="7">
    <source>
        <dbReference type="SAM" id="MobiDB-lite"/>
    </source>
</evidence>
<keyword evidence="3 5" id="KW-0371">Homeobox</keyword>
<organism evidence="9 10">
    <name type="scientific">Serendipita vermifera MAFF 305830</name>
    <dbReference type="NCBI Taxonomy" id="933852"/>
    <lineage>
        <taxon>Eukaryota</taxon>
        <taxon>Fungi</taxon>
        <taxon>Dikarya</taxon>
        <taxon>Basidiomycota</taxon>
        <taxon>Agaricomycotina</taxon>
        <taxon>Agaricomycetes</taxon>
        <taxon>Sebacinales</taxon>
        <taxon>Serendipitaceae</taxon>
        <taxon>Serendipita</taxon>
    </lineage>
</organism>
<feature type="compositionally biased region" description="Low complexity" evidence="7">
    <location>
        <begin position="45"/>
        <end position="55"/>
    </location>
</feature>
<dbReference type="GO" id="GO:0000978">
    <property type="term" value="F:RNA polymerase II cis-regulatory region sequence-specific DNA binding"/>
    <property type="evidence" value="ECO:0007669"/>
    <property type="project" value="TreeGrafter"/>
</dbReference>
<evidence type="ECO:0000313" key="10">
    <source>
        <dbReference type="Proteomes" id="UP000054097"/>
    </source>
</evidence>
<dbReference type="PANTHER" id="PTHR24324">
    <property type="entry name" value="HOMEOBOX PROTEIN HHEX"/>
    <property type="match status" value="1"/>
</dbReference>
<dbReference type="HOGENOM" id="CLU_1180840_0_0_1"/>
<evidence type="ECO:0000256" key="3">
    <source>
        <dbReference type="ARBA" id="ARBA00023155"/>
    </source>
</evidence>
<dbReference type="InterPro" id="IPR051000">
    <property type="entry name" value="Homeobox_DNA-bind_prot"/>
</dbReference>
<reference evidence="9 10" key="1">
    <citation type="submission" date="2014-04" db="EMBL/GenBank/DDBJ databases">
        <authorList>
            <consortium name="DOE Joint Genome Institute"/>
            <person name="Kuo A."/>
            <person name="Zuccaro A."/>
            <person name="Kohler A."/>
            <person name="Nagy L.G."/>
            <person name="Floudas D."/>
            <person name="Copeland A."/>
            <person name="Barry K.W."/>
            <person name="Cichocki N."/>
            <person name="Veneault-Fourrey C."/>
            <person name="LaButti K."/>
            <person name="Lindquist E.A."/>
            <person name="Lipzen A."/>
            <person name="Lundell T."/>
            <person name="Morin E."/>
            <person name="Murat C."/>
            <person name="Sun H."/>
            <person name="Tunlid A."/>
            <person name="Henrissat B."/>
            <person name="Grigoriev I.V."/>
            <person name="Hibbett D.S."/>
            <person name="Martin F."/>
            <person name="Nordberg H.P."/>
            <person name="Cantor M.N."/>
            <person name="Hua S.X."/>
        </authorList>
    </citation>
    <scope>NUCLEOTIDE SEQUENCE [LARGE SCALE GENOMIC DNA]</scope>
    <source>
        <strain evidence="9 10">MAFF 305830</strain>
    </source>
</reference>
<evidence type="ECO:0000256" key="5">
    <source>
        <dbReference type="PROSITE-ProRule" id="PRU00108"/>
    </source>
</evidence>
<accession>A0A0C2X295</accession>
<evidence type="ECO:0000313" key="9">
    <source>
        <dbReference type="EMBL" id="KIM32378.1"/>
    </source>
</evidence>
<evidence type="ECO:0000256" key="1">
    <source>
        <dbReference type="ARBA" id="ARBA00004123"/>
    </source>
</evidence>
<keyword evidence="2 5" id="KW-0238">DNA-binding</keyword>
<dbReference type="GO" id="GO:0030154">
    <property type="term" value="P:cell differentiation"/>
    <property type="evidence" value="ECO:0007669"/>
    <property type="project" value="TreeGrafter"/>
</dbReference>
<dbReference type="EMBL" id="KN824280">
    <property type="protein sequence ID" value="KIM32378.1"/>
    <property type="molecule type" value="Genomic_DNA"/>
</dbReference>
<dbReference type="GO" id="GO:0005634">
    <property type="term" value="C:nucleus"/>
    <property type="evidence" value="ECO:0007669"/>
    <property type="project" value="UniProtKB-SubCell"/>
</dbReference>
<name>A0A0C2X295_SERVB</name>
<gene>
    <name evidence="9" type="ORF">M408DRAFT_217919</name>
</gene>
<comment type="subcellular location">
    <subcellularLocation>
        <location evidence="1 5 6">Nucleus</location>
    </subcellularLocation>
</comment>
<dbReference type="OrthoDB" id="6159439at2759"/>
<dbReference type="InterPro" id="IPR009057">
    <property type="entry name" value="Homeodomain-like_sf"/>
</dbReference>
<keyword evidence="4 5" id="KW-0539">Nucleus</keyword>
<sequence length="235" mass="25036">MHFQRSPSSPPTHVITGDQPPPASYRHRTSATSPATGGRLGRGNSSHSSSISPIPAFRQAIPKPNRSSLLSLTAPRQGRSILSSSETPHHHHSISSQAATLGTLENATPPMTMAGPSLSGNTVGSLPMSAPSGTSSFSRRNSHEGQSAGYEMTSHYLYTSSASSGPGLLDMSENDGVIRLKPGETAGGKKRRSRATQEQLDLLNAVYQRTPFPTTVERNELANRLGMTPRSVQIW</sequence>
<feature type="domain" description="Homeobox" evidence="8">
    <location>
        <begin position="186"/>
        <end position="235"/>
    </location>
</feature>
<evidence type="ECO:0000259" key="8">
    <source>
        <dbReference type="PROSITE" id="PS50071"/>
    </source>
</evidence>
<dbReference type="STRING" id="933852.A0A0C2X295"/>
<dbReference type="Pfam" id="PF00046">
    <property type="entry name" value="Homeodomain"/>
    <property type="match status" value="1"/>
</dbReference>
<evidence type="ECO:0000256" key="4">
    <source>
        <dbReference type="ARBA" id="ARBA00023242"/>
    </source>
</evidence>
<feature type="region of interest" description="Disordered" evidence="7">
    <location>
        <begin position="106"/>
        <end position="147"/>
    </location>
</feature>
<protein>
    <recommendedName>
        <fullName evidence="8">Homeobox domain-containing protein</fullName>
    </recommendedName>
</protein>
<dbReference type="CDD" id="cd00086">
    <property type="entry name" value="homeodomain"/>
    <property type="match status" value="1"/>
</dbReference>
<dbReference type="GO" id="GO:0006357">
    <property type="term" value="P:regulation of transcription by RNA polymerase II"/>
    <property type="evidence" value="ECO:0007669"/>
    <property type="project" value="TreeGrafter"/>
</dbReference>
<dbReference type="SUPFAM" id="SSF46689">
    <property type="entry name" value="Homeodomain-like"/>
    <property type="match status" value="1"/>
</dbReference>
<dbReference type="Gene3D" id="1.10.10.60">
    <property type="entry name" value="Homeodomain-like"/>
    <property type="match status" value="1"/>
</dbReference>
<dbReference type="PANTHER" id="PTHR24324:SF5">
    <property type="entry name" value="HEMATOPOIETICALLY-EXPRESSED HOMEOBOX PROTEIN HHEX"/>
    <property type="match status" value="1"/>
</dbReference>
<evidence type="ECO:0000256" key="2">
    <source>
        <dbReference type="ARBA" id="ARBA00023125"/>
    </source>
</evidence>
<dbReference type="Proteomes" id="UP000054097">
    <property type="component" value="Unassembled WGS sequence"/>
</dbReference>
<feature type="region of interest" description="Disordered" evidence="7">
    <location>
        <begin position="1"/>
        <end position="65"/>
    </location>
</feature>
<dbReference type="PROSITE" id="PS50071">
    <property type="entry name" value="HOMEOBOX_2"/>
    <property type="match status" value="1"/>
</dbReference>
<reference evidence="10" key="2">
    <citation type="submission" date="2015-01" db="EMBL/GenBank/DDBJ databases">
        <title>Evolutionary Origins and Diversification of the Mycorrhizal Mutualists.</title>
        <authorList>
            <consortium name="DOE Joint Genome Institute"/>
            <consortium name="Mycorrhizal Genomics Consortium"/>
            <person name="Kohler A."/>
            <person name="Kuo A."/>
            <person name="Nagy L.G."/>
            <person name="Floudas D."/>
            <person name="Copeland A."/>
            <person name="Barry K.W."/>
            <person name="Cichocki N."/>
            <person name="Veneault-Fourrey C."/>
            <person name="LaButti K."/>
            <person name="Lindquist E.A."/>
            <person name="Lipzen A."/>
            <person name="Lundell T."/>
            <person name="Morin E."/>
            <person name="Murat C."/>
            <person name="Riley R."/>
            <person name="Ohm R."/>
            <person name="Sun H."/>
            <person name="Tunlid A."/>
            <person name="Henrissat B."/>
            <person name="Grigoriev I.V."/>
            <person name="Hibbett D.S."/>
            <person name="Martin F."/>
        </authorList>
    </citation>
    <scope>NUCLEOTIDE SEQUENCE [LARGE SCALE GENOMIC DNA]</scope>
    <source>
        <strain evidence="10">MAFF 305830</strain>
    </source>
</reference>
<dbReference type="AlphaFoldDB" id="A0A0C2X295"/>
<dbReference type="InterPro" id="IPR001356">
    <property type="entry name" value="HD"/>
</dbReference>
<evidence type="ECO:0000256" key="6">
    <source>
        <dbReference type="RuleBase" id="RU000682"/>
    </source>
</evidence>
<dbReference type="SMART" id="SM00389">
    <property type="entry name" value="HOX"/>
    <property type="match status" value="1"/>
</dbReference>
<proteinExistence type="predicted"/>